<reference evidence="1" key="1">
    <citation type="submission" date="2022-09" db="EMBL/GenBank/DDBJ databases">
        <authorList>
            <person name="Yuan C."/>
            <person name="Ke Z."/>
        </authorList>
    </citation>
    <scope>NUCLEOTIDE SEQUENCE</scope>
    <source>
        <strain evidence="1">LB-8</strain>
    </source>
</reference>
<keyword evidence="2" id="KW-1185">Reference proteome</keyword>
<proteinExistence type="predicted"/>
<sequence>MSIISQDDHYRYNQWKEPLDHYIPEPVAGEQLNKSNRRVEAGCCNR</sequence>
<evidence type="ECO:0000313" key="1">
    <source>
        <dbReference type="EMBL" id="MCU7549260.1"/>
    </source>
</evidence>
<protein>
    <submittedName>
        <fullName evidence="1">Uncharacterized protein</fullName>
    </submittedName>
</protein>
<reference evidence="1" key="2">
    <citation type="submission" date="2023-04" db="EMBL/GenBank/DDBJ databases">
        <title>Paracnuella aquatica gen. nov., sp. nov., a member of the family Chitinophagaceae isolated from a hot spring.</title>
        <authorList>
            <person name="Wang C."/>
        </authorList>
    </citation>
    <scope>NUCLEOTIDE SEQUENCE</scope>
    <source>
        <strain evidence="1">LB-8</strain>
    </source>
</reference>
<organism evidence="1 2">
    <name type="scientific">Paraflavisolibacter caeni</name>
    <dbReference type="NCBI Taxonomy" id="2982496"/>
    <lineage>
        <taxon>Bacteria</taxon>
        <taxon>Pseudomonadati</taxon>
        <taxon>Bacteroidota</taxon>
        <taxon>Chitinophagia</taxon>
        <taxon>Chitinophagales</taxon>
        <taxon>Chitinophagaceae</taxon>
        <taxon>Paraflavisolibacter</taxon>
    </lineage>
</organism>
<dbReference type="Proteomes" id="UP001155483">
    <property type="component" value="Unassembled WGS sequence"/>
</dbReference>
<dbReference type="EMBL" id="JAOTIF010000005">
    <property type="protein sequence ID" value="MCU7549260.1"/>
    <property type="molecule type" value="Genomic_DNA"/>
</dbReference>
<evidence type="ECO:0000313" key="2">
    <source>
        <dbReference type="Proteomes" id="UP001155483"/>
    </source>
</evidence>
<dbReference type="RefSeq" id="WP_279296705.1">
    <property type="nucleotide sequence ID" value="NZ_JAOTIF010000005.1"/>
</dbReference>
<gene>
    <name evidence="1" type="ORF">OCK74_09040</name>
</gene>
<accession>A0A9X3B7I3</accession>
<name>A0A9X3B7I3_9BACT</name>
<comment type="caution">
    <text evidence="1">The sequence shown here is derived from an EMBL/GenBank/DDBJ whole genome shotgun (WGS) entry which is preliminary data.</text>
</comment>
<dbReference type="AlphaFoldDB" id="A0A9X3B7I3"/>